<dbReference type="Gene3D" id="1.20.58.190">
    <property type="entry name" value="Translin, domain 1"/>
    <property type="match status" value="1"/>
</dbReference>
<name>A0AAX7U4X9_ASTCA</name>
<comment type="similarity">
    <text evidence="3">Belongs to the translin family.</text>
</comment>
<dbReference type="GeneTree" id="ENSGT00940000153568"/>
<organism evidence="14 15">
    <name type="scientific">Astatotilapia calliptera</name>
    <name type="common">Eastern happy</name>
    <name type="synonym">Chromis callipterus</name>
    <dbReference type="NCBI Taxonomy" id="8154"/>
    <lineage>
        <taxon>Eukaryota</taxon>
        <taxon>Metazoa</taxon>
        <taxon>Chordata</taxon>
        <taxon>Craniata</taxon>
        <taxon>Vertebrata</taxon>
        <taxon>Euteleostomi</taxon>
        <taxon>Actinopterygii</taxon>
        <taxon>Neopterygii</taxon>
        <taxon>Teleostei</taxon>
        <taxon>Neoteleostei</taxon>
        <taxon>Acanthomorphata</taxon>
        <taxon>Ovalentaria</taxon>
        <taxon>Cichlomorphae</taxon>
        <taxon>Cichliformes</taxon>
        <taxon>Cichlidae</taxon>
        <taxon>African cichlids</taxon>
        <taxon>Pseudocrenilabrinae</taxon>
        <taxon>Haplochromini</taxon>
        <taxon>Astatotilapia</taxon>
    </lineage>
</organism>
<dbReference type="AlphaFoldDB" id="A0AAX7U4X9"/>
<keyword evidence="6" id="KW-0963">Cytoplasm</keyword>
<dbReference type="GO" id="GO:0043565">
    <property type="term" value="F:sequence-specific DNA binding"/>
    <property type="evidence" value="ECO:0007669"/>
    <property type="project" value="InterPro"/>
</dbReference>
<evidence type="ECO:0000256" key="3">
    <source>
        <dbReference type="ARBA" id="ARBA00005902"/>
    </source>
</evidence>
<evidence type="ECO:0000313" key="15">
    <source>
        <dbReference type="Proteomes" id="UP000265100"/>
    </source>
</evidence>
<dbReference type="Ensembl" id="ENSACLT00000051669.1">
    <property type="protein sequence ID" value="ENSACLP00000064344.1"/>
    <property type="gene ID" value="ENSACLG00000020831.2"/>
</dbReference>
<keyword evidence="15" id="KW-1185">Reference proteome</keyword>
<dbReference type="InterPro" id="IPR016068">
    <property type="entry name" value="Translin_N"/>
</dbReference>
<evidence type="ECO:0000256" key="6">
    <source>
        <dbReference type="ARBA" id="ARBA00022490"/>
    </source>
</evidence>
<feature type="compositionally biased region" description="Basic and acidic residues" evidence="13">
    <location>
        <begin position="234"/>
        <end position="258"/>
    </location>
</feature>
<comment type="function">
    <text evidence="10">DNA-binding protein that specifically recognizes consensus sequences at the breakpoint junctions in chromosomal translocations, mostly involving immunoglobulin (Ig)/T-cell receptor gene segments. Seems to recognize single-stranded DNA ends generated by staggered breaks occurring at recombination hot spots.</text>
</comment>
<dbReference type="GO" id="GO:0016070">
    <property type="term" value="P:RNA metabolic process"/>
    <property type="evidence" value="ECO:0007669"/>
    <property type="project" value="InterPro"/>
</dbReference>
<dbReference type="GO" id="GO:0005634">
    <property type="term" value="C:nucleus"/>
    <property type="evidence" value="ECO:0007669"/>
    <property type="project" value="UniProtKB-SubCell"/>
</dbReference>
<evidence type="ECO:0000256" key="10">
    <source>
        <dbReference type="ARBA" id="ARBA00025374"/>
    </source>
</evidence>
<keyword evidence="7" id="KW-0694">RNA-binding</keyword>
<feature type="region of interest" description="Disordered" evidence="13">
    <location>
        <begin position="225"/>
        <end position="258"/>
    </location>
</feature>
<evidence type="ECO:0000256" key="7">
    <source>
        <dbReference type="ARBA" id="ARBA00022884"/>
    </source>
</evidence>
<dbReference type="SUPFAM" id="SSF74784">
    <property type="entry name" value="Translin"/>
    <property type="match status" value="1"/>
</dbReference>
<dbReference type="InterPro" id="IPR033956">
    <property type="entry name" value="Translin"/>
</dbReference>
<comment type="function">
    <text evidence="11">Exhibits both single-stranded and double-stranded endoribonuclease activity. May act as an activator of RNA-induced silencing complex (RISC) by facilitating endonucleolytic cleavage of the siRNA passenger strand.</text>
</comment>
<evidence type="ECO:0000256" key="12">
    <source>
        <dbReference type="ARBA" id="ARBA00030513"/>
    </source>
</evidence>
<dbReference type="Gene3D" id="1.20.5.420">
    <property type="entry name" value="Immunoglobulin FC, subunit C"/>
    <property type="match status" value="1"/>
</dbReference>
<dbReference type="GO" id="GO:0003697">
    <property type="term" value="F:single-stranded DNA binding"/>
    <property type="evidence" value="ECO:0007669"/>
    <property type="project" value="InterPro"/>
</dbReference>
<protein>
    <recommendedName>
        <fullName evidence="5">Translin</fullName>
    </recommendedName>
    <alternativeName>
        <fullName evidence="12">Component 3 of promoter of RISC</fullName>
    </alternativeName>
</protein>
<dbReference type="Pfam" id="PF01997">
    <property type="entry name" value="Translin"/>
    <property type="match status" value="1"/>
</dbReference>
<comment type="subunit">
    <text evidence="4">Ring-shaped heterooctamer of six TSN and two TSNAX subunits, DNA/RNA binding occurs inside the ring.</text>
</comment>
<dbReference type="Proteomes" id="UP000265100">
    <property type="component" value="Chromosome 16"/>
</dbReference>
<dbReference type="GO" id="GO:0005737">
    <property type="term" value="C:cytoplasm"/>
    <property type="evidence" value="ECO:0007669"/>
    <property type="project" value="UniProtKB-SubCell"/>
</dbReference>
<evidence type="ECO:0000256" key="2">
    <source>
        <dbReference type="ARBA" id="ARBA00004496"/>
    </source>
</evidence>
<dbReference type="FunFam" id="1.20.58.190:FF:000001">
    <property type="entry name" value="Translin"/>
    <property type="match status" value="1"/>
</dbReference>
<evidence type="ECO:0000313" key="14">
    <source>
        <dbReference type="Ensembl" id="ENSACLP00000064344.1"/>
    </source>
</evidence>
<keyword evidence="9" id="KW-0539">Nucleus</keyword>
<evidence type="ECO:0000256" key="11">
    <source>
        <dbReference type="ARBA" id="ARBA00025410"/>
    </source>
</evidence>
<evidence type="ECO:0000256" key="13">
    <source>
        <dbReference type="SAM" id="MobiDB-lite"/>
    </source>
</evidence>
<keyword evidence="8" id="KW-0238">DNA-binding</keyword>
<proteinExistence type="inferred from homology"/>
<dbReference type="CDD" id="cd14819">
    <property type="entry name" value="Translin"/>
    <property type="match status" value="1"/>
</dbReference>
<evidence type="ECO:0000256" key="4">
    <source>
        <dbReference type="ARBA" id="ARBA00011685"/>
    </source>
</evidence>
<evidence type="ECO:0000256" key="8">
    <source>
        <dbReference type="ARBA" id="ARBA00023125"/>
    </source>
</evidence>
<dbReference type="InterPro" id="IPR036081">
    <property type="entry name" value="Translin_sf"/>
</dbReference>
<evidence type="ECO:0000256" key="9">
    <source>
        <dbReference type="ARBA" id="ARBA00023242"/>
    </source>
</evidence>
<sequence length="258" mass="29651">MTSSPGASWRRRLTVLVHVDVLNSCGRFIFGIKLTAGFRREMSVTEMFSYIQGFLSADQDIREDIRKVVQTLEQTAREILTVLQSVHQPSGFKEIPSKCAKARELFCTVRTQIAELKTKFPMEQYYRFHEHWRFVLQRLAFLAAFVVYLESETLVKREEVAQILGIEVVREKGFHLDVEDYLAGVLIMASELFAGLEHSVTLGGKQRHSRRLQPAPAHLQLHQRAGLGLPPAQPEERPSEEALRRPQVRREENRRGSL</sequence>
<reference evidence="14" key="3">
    <citation type="submission" date="2025-09" db="UniProtKB">
        <authorList>
            <consortium name="Ensembl"/>
        </authorList>
    </citation>
    <scope>IDENTIFICATION</scope>
</reference>
<accession>A0AAX7U4X9</accession>
<evidence type="ECO:0000256" key="1">
    <source>
        <dbReference type="ARBA" id="ARBA00004123"/>
    </source>
</evidence>
<comment type="subcellular location">
    <subcellularLocation>
        <location evidence="2">Cytoplasm</location>
    </subcellularLocation>
    <subcellularLocation>
        <location evidence="1">Nucleus</location>
    </subcellularLocation>
</comment>
<reference evidence="14" key="2">
    <citation type="submission" date="2025-08" db="UniProtKB">
        <authorList>
            <consortium name="Ensembl"/>
        </authorList>
    </citation>
    <scope>IDENTIFICATION</scope>
</reference>
<evidence type="ECO:0000256" key="5">
    <source>
        <dbReference type="ARBA" id="ARBA00022196"/>
    </source>
</evidence>
<dbReference type="PANTHER" id="PTHR10741">
    <property type="entry name" value="TRANSLIN AND TRANSLIN ASSOCIATED PROTEIN X"/>
    <property type="match status" value="1"/>
</dbReference>
<dbReference type="InterPro" id="IPR002848">
    <property type="entry name" value="Translin_fam"/>
</dbReference>
<gene>
    <name evidence="14" type="primary">TSN</name>
</gene>
<reference evidence="14" key="1">
    <citation type="submission" date="2018-05" db="EMBL/GenBank/DDBJ databases">
        <authorList>
            <person name="Datahose"/>
        </authorList>
    </citation>
    <scope>NUCLEOTIDE SEQUENCE</scope>
</reference>
<dbReference type="GO" id="GO:0003723">
    <property type="term" value="F:RNA binding"/>
    <property type="evidence" value="ECO:0007669"/>
    <property type="project" value="UniProtKB-KW"/>
</dbReference>